<reference evidence="3" key="1">
    <citation type="submission" date="2022-12" db="EMBL/GenBank/DDBJ databases">
        <authorList>
            <person name="Webb A."/>
        </authorList>
    </citation>
    <scope>NUCLEOTIDE SEQUENCE</scope>
    <source>
        <strain evidence="3">Hp1</strain>
    </source>
</reference>
<feature type="region of interest" description="Disordered" evidence="1">
    <location>
        <begin position="579"/>
        <end position="621"/>
    </location>
</feature>
<dbReference type="Gene3D" id="3.60.21.10">
    <property type="match status" value="1"/>
</dbReference>
<dbReference type="InterPro" id="IPR051693">
    <property type="entry name" value="UPF0046_metallophosphoest"/>
</dbReference>
<dbReference type="InterPro" id="IPR004843">
    <property type="entry name" value="Calcineurin-like_PHP"/>
</dbReference>
<dbReference type="Pfam" id="PF00149">
    <property type="entry name" value="Metallophos"/>
    <property type="match status" value="1"/>
</dbReference>
<evidence type="ECO:0000313" key="4">
    <source>
        <dbReference type="Proteomes" id="UP001162031"/>
    </source>
</evidence>
<dbReference type="AlphaFoldDB" id="A0AAV0UIK7"/>
<comment type="caution">
    <text evidence="3">The sequence shown here is derived from an EMBL/GenBank/DDBJ whole genome shotgun (WGS) entry which is preliminary data.</text>
</comment>
<dbReference type="CDD" id="cd07379">
    <property type="entry name" value="MPP_239FB"/>
    <property type="match status" value="1"/>
</dbReference>
<dbReference type="PANTHER" id="PTHR12905:SF0">
    <property type="entry name" value="CALCINEURIN-LIKE PHOSPHOESTERASE DOMAIN-CONTAINING PROTEIN"/>
    <property type="match status" value="1"/>
</dbReference>
<proteinExistence type="predicted"/>
<dbReference type="EMBL" id="CANTFL010001299">
    <property type="protein sequence ID" value="CAI5736183.1"/>
    <property type="molecule type" value="Genomic_DNA"/>
</dbReference>
<dbReference type="SUPFAM" id="SSF56300">
    <property type="entry name" value="Metallo-dependent phosphatases"/>
    <property type="match status" value="1"/>
</dbReference>
<organism evidence="3 4">
    <name type="scientific">Hyaloperonospora brassicae</name>
    <name type="common">Brassica downy mildew</name>
    <name type="synonym">Peronospora brassicae</name>
    <dbReference type="NCBI Taxonomy" id="162125"/>
    <lineage>
        <taxon>Eukaryota</taxon>
        <taxon>Sar</taxon>
        <taxon>Stramenopiles</taxon>
        <taxon>Oomycota</taxon>
        <taxon>Peronosporomycetes</taxon>
        <taxon>Peronosporales</taxon>
        <taxon>Peronosporaceae</taxon>
        <taxon>Hyaloperonospora</taxon>
    </lineage>
</organism>
<dbReference type="PANTHER" id="PTHR12905">
    <property type="entry name" value="METALLOPHOSPHOESTERASE"/>
    <property type="match status" value="1"/>
</dbReference>
<evidence type="ECO:0000259" key="2">
    <source>
        <dbReference type="Pfam" id="PF00149"/>
    </source>
</evidence>
<gene>
    <name evidence="3" type="ORF">HBR001_LOCUS6746</name>
</gene>
<feature type="domain" description="Calcineurin-like phosphoesterase" evidence="2">
    <location>
        <begin position="1"/>
        <end position="190"/>
    </location>
</feature>
<evidence type="ECO:0000256" key="1">
    <source>
        <dbReference type="SAM" id="MobiDB-lite"/>
    </source>
</evidence>
<keyword evidence="4" id="KW-1185">Reference proteome</keyword>
<dbReference type="InterPro" id="IPR029052">
    <property type="entry name" value="Metallo-depent_PP-like"/>
</dbReference>
<accession>A0AAV0UIK7</accession>
<dbReference type="Proteomes" id="UP001162031">
    <property type="component" value="Unassembled WGS sequence"/>
</dbReference>
<evidence type="ECO:0000313" key="3">
    <source>
        <dbReference type="EMBL" id="CAI5736183.1"/>
    </source>
</evidence>
<protein>
    <recommendedName>
        <fullName evidence="2">Calcineurin-like phosphoesterase domain-containing protein</fullName>
    </recommendedName>
</protein>
<sequence>MKVVCVSDTHGLHEEAAAVPDGDVFVHAGDFTDTGERDEVLAFNEYLGRLPHRYKLVIAGNHESSFDRHFYAGYWHLYGHRQQYDPDEVRALLTNALYLEDEAVEIEGYVFYGTPWQPEFCNWAFNLPRGDALLRRWKCIPTDTDVLITHTPPQGHGDRVGCTNVGCADLLSEVEHRVHPKLHVFGHVHEGYGQSSSPDGKTTYFNASVCTHKYEPVNAPLVFELTDPPKREGRLKRLPLLMSSSSHTSCQANCNASSRDDSSISSTLAAVDEMVDVHADAPIEADPKKYALMLHEWLRLCSHKPMFVEKHGVRGTVRKSSSKEMLRDFRVDGTTSGLLFESTLRLRPVINVQKRALRYLFAQGFHANADNYKEEVDEISAIAVPIEGCDEQDASKTGFADSEKIRPIKERRKHGISRRVTVAVLDDIDEEKEGMDEGARQHVQQARLGAAALGKSNVGSADVPIRGSRRSRALQRRSAVSKLAPLSEDSIEADGSCSSAVGTVGTVVLEGLAKEAPTVPEAAVNADSCVTECVLCKYNVHGHIHPGEKTSEKTEALAATPRVVECVMCKYKVSGHVHAETQPLSPPEPSPHPAVMQQDTKQSGPRPRADKPPSNHLSSWF</sequence>
<dbReference type="GO" id="GO:0016787">
    <property type="term" value="F:hydrolase activity"/>
    <property type="evidence" value="ECO:0007669"/>
    <property type="project" value="InterPro"/>
</dbReference>
<name>A0AAV0UIK7_HYABA</name>